<dbReference type="GeneID" id="92355565"/>
<sequence length="46" mass="5402">MIFIDRKRELKSLRERLLSPSFELIVIYGRRRIGKTALVLEGFGSH</sequence>
<dbReference type="Pfam" id="PF01637">
    <property type="entry name" value="ATPase_2"/>
    <property type="match status" value="1"/>
</dbReference>
<dbReference type="PANTHER" id="PTHR34704:SF1">
    <property type="entry name" value="ATPASE"/>
    <property type="match status" value="1"/>
</dbReference>
<protein>
    <recommendedName>
        <fullName evidence="1">ATPase domain-containing protein</fullName>
    </recommendedName>
</protein>
<organism evidence="2">
    <name type="scientific">Sulfurisphaera javensis</name>
    <dbReference type="NCBI Taxonomy" id="2049879"/>
    <lineage>
        <taxon>Archaea</taxon>
        <taxon>Thermoproteota</taxon>
        <taxon>Thermoprotei</taxon>
        <taxon>Sulfolobales</taxon>
        <taxon>Sulfolobaceae</taxon>
        <taxon>Sulfurisphaera</taxon>
    </lineage>
</organism>
<dbReference type="EMBL" id="AP031322">
    <property type="protein sequence ID" value="BFH74665.1"/>
    <property type="molecule type" value="Genomic_DNA"/>
</dbReference>
<name>A0AAT9GV22_9CREN</name>
<gene>
    <name evidence="2" type="ORF">SJAV_26090</name>
</gene>
<dbReference type="SUPFAM" id="SSF52540">
    <property type="entry name" value="P-loop containing nucleoside triphosphate hydrolases"/>
    <property type="match status" value="1"/>
</dbReference>
<dbReference type="InterPro" id="IPR011579">
    <property type="entry name" value="ATPase_dom"/>
</dbReference>
<dbReference type="GO" id="GO:0005524">
    <property type="term" value="F:ATP binding"/>
    <property type="evidence" value="ECO:0007669"/>
    <property type="project" value="InterPro"/>
</dbReference>
<dbReference type="InterPro" id="IPR027417">
    <property type="entry name" value="P-loop_NTPase"/>
</dbReference>
<dbReference type="AlphaFoldDB" id="A0AAT9GV22"/>
<dbReference type="RefSeq" id="WP_369610155.1">
    <property type="nucleotide sequence ID" value="NZ_AP031322.1"/>
</dbReference>
<dbReference type="PANTHER" id="PTHR34704">
    <property type="entry name" value="ATPASE"/>
    <property type="match status" value="1"/>
</dbReference>
<feature type="domain" description="ATPase" evidence="1">
    <location>
        <begin position="3"/>
        <end position="41"/>
    </location>
</feature>
<proteinExistence type="predicted"/>
<evidence type="ECO:0000259" key="1">
    <source>
        <dbReference type="Pfam" id="PF01637"/>
    </source>
</evidence>
<accession>A0AAT9GV22</accession>
<evidence type="ECO:0000313" key="2">
    <source>
        <dbReference type="EMBL" id="BFH74665.1"/>
    </source>
</evidence>
<dbReference type="Gene3D" id="3.40.50.300">
    <property type="entry name" value="P-loop containing nucleotide triphosphate hydrolases"/>
    <property type="match status" value="1"/>
</dbReference>
<dbReference type="KEGG" id="sjv:SJAV_26090"/>
<reference evidence="2" key="1">
    <citation type="submission" date="2024-03" db="EMBL/GenBank/DDBJ databases">
        <title>Complete genome sequence of Sulfurisphaera javensis strain KD-1.</title>
        <authorList>
            <person name="Sakai H."/>
            <person name="Nur N."/>
            <person name="Suwanto A."/>
            <person name="Kurosawa N."/>
        </authorList>
    </citation>
    <scope>NUCLEOTIDE SEQUENCE</scope>
    <source>
        <strain evidence="2">KD-1</strain>
    </source>
</reference>